<evidence type="ECO:0000256" key="1">
    <source>
        <dbReference type="SAM" id="MobiDB-lite"/>
    </source>
</evidence>
<feature type="compositionally biased region" description="Basic and acidic residues" evidence="1">
    <location>
        <begin position="96"/>
        <end position="106"/>
    </location>
</feature>
<feature type="region of interest" description="Disordered" evidence="1">
    <location>
        <begin position="95"/>
        <end position="130"/>
    </location>
</feature>
<dbReference type="Proteomes" id="UP000281553">
    <property type="component" value="Unassembled WGS sequence"/>
</dbReference>
<name>A0A3P7LV78_DIBLA</name>
<dbReference type="GO" id="GO:0004620">
    <property type="term" value="F:phospholipase activity"/>
    <property type="evidence" value="ECO:0007669"/>
    <property type="project" value="TreeGrafter"/>
</dbReference>
<reference evidence="2 3" key="1">
    <citation type="submission" date="2018-11" db="EMBL/GenBank/DDBJ databases">
        <authorList>
            <consortium name="Pathogen Informatics"/>
        </authorList>
    </citation>
    <scope>NUCLEOTIDE SEQUENCE [LARGE SCALE GENOMIC DNA]</scope>
</reference>
<evidence type="ECO:0008006" key="4">
    <source>
        <dbReference type="Google" id="ProtNLM"/>
    </source>
</evidence>
<proteinExistence type="predicted"/>
<organism evidence="2 3">
    <name type="scientific">Dibothriocephalus latus</name>
    <name type="common">Fish tapeworm</name>
    <name type="synonym">Diphyllobothrium latum</name>
    <dbReference type="NCBI Taxonomy" id="60516"/>
    <lineage>
        <taxon>Eukaryota</taxon>
        <taxon>Metazoa</taxon>
        <taxon>Spiralia</taxon>
        <taxon>Lophotrochozoa</taxon>
        <taxon>Platyhelminthes</taxon>
        <taxon>Cestoda</taxon>
        <taxon>Eucestoda</taxon>
        <taxon>Diphyllobothriidea</taxon>
        <taxon>Diphyllobothriidae</taxon>
        <taxon>Dibothriocephalus</taxon>
    </lineage>
</organism>
<dbReference type="PANTHER" id="PTHR23509">
    <property type="entry name" value="PA-PL1 PHOSPHOLIPASE FAMILY"/>
    <property type="match status" value="1"/>
</dbReference>
<protein>
    <recommendedName>
        <fullName evidence="4">DDHD domain-containing protein</fullName>
    </recommendedName>
</protein>
<evidence type="ECO:0000313" key="3">
    <source>
        <dbReference type="Proteomes" id="UP000281553"/>
    </source>
</evidence>
<dbReference type="PANTHER" id="PTHR23509:SF48">
    <property type="entry name" value="INTRACELLULAR PHOSPHOLIPASE A1"/>
    <property type="match status" value="1"/>
</dbReference>
<gene>
    <name evidence="2" type="ORF">DILT_LOCUS5942</name>
</gene>
<sequence length="229" mass="25676">MCSNLLFQSGHSVRYFITKANANIKKSTGKLQSHEARIDLVPHEMLKTSYKPTPILRGTWFRDPGGPQCIPIDDEGMAEQIEAKHIQLLFELQKQASEDKADEESRSTSPTSQDAEMGPTPKEKSSGDYLPLPSIFSSTNKAQSMQTLQFSDCHVEWYSADEIYLYMETTGLYIRRKLGMPKAGTKLGRGYFEEAALDDRQSEVAHLCFVVHGMGQKFLKGSIVQSCDV</sequence>
<dbReference type="InterPro" id="IPR058055">
    <property type="entry name" value="PA-PLA1"/>
</dbReference>
<accession>A0A3P7LV78</accession>
<keyword evidence="3" id="KW-1185">Reference proteome</keyword>
<dbReference type="EMBL" id="UYRU01048488">
    <property type="protein sequence ID" value="VDN10111.1"/>
    <property type="molecule type" value="Genomic_DNA"/>
</dbReference>
<dbReference type="AlphaFoldDB" id="A0A3P7LV78"/>
<dbReference type="GO" id="GO:0005737">
    <property type="term" value="C:cytoplasm"/>
    <property type="evidence" value="ECO:0007669"/>
    <property type="project" value="TreeGrafter"/>
</dbReference>
<evidence type="ECO:0000313" key="2">
    <source>
        <dbReference type="EMBL" id="VDN10111.1"/>
    </source>
</evidence>
<dbReference type="OrthoDB" id="6275225at2759"/>